<dbReference type="EMBL" id="PFEF01000010">
    <property type="protein sequence ID" value="PJE64115.1"/>
    <property type="molecule type" value="Genomic_DNA"/>
</dbReference>
<dbReference type="PANTHER" id="PTHR43024">
    <property type="entry name" value="UDP-N-ACETYLMURAMOYL-TRIPEPTIDE--D-ALANYL-D-ALANINE LIGASE"/>
    <property type="match status" value="1"/>
</dbReference>
<dbReference type="Proteomes" id="UP000229098">
    <property type="component" value="Unassembled WGS sequence"/>
</dbReference>
<evidence type="ECO:0000259" key="4">
    <source>
        <dbReference type="Pfam" id="PF02875"/>
    </source>
</evidence>
<feature type="domain" description="Mur ligase C-terminal" evidence="4">
    <location>
        <begin position="275"/>
        <end position="399"/>
    </location>
</feature>
<dbReference type="InterPro" id="IPR036615">
    <property type="entry name" value="Mur_ligase_C_dom_sf"/>
</dbReference>
<evidence type="ECO:0000256" key="3">
    <source>
        <dbReference type="ARBA" id="ARBA00022840"/>
    </source>
</evidence>
<gene>
    <name evidence="6" type="ORF">COU90_04565</name>
</gene>
<evidence type="ECO:0008006" key="8">
    <source>
        <dbReference type="Google" id="ProtNLM"/>
    </source>
</evidence>
<dbReference type="InterPro" id="IPR004101">
    <property type="entry name" value="Mur_ligase_C"/>
</dbReference>
<dbReference type="Pfam" id="PF02875">
    <property type="entry name" value="Mur_ligase_C"/>
    <property type="match status" value="1"/>
</dbReference>
<evidence type="ECO:0000313" key="7">
    <source>
        <dbReference type="Proteomes" id="UP000229098"/>
    </source>
</evidence>
<dbReference type="InterPro" id="IPR051046">
    <property type="entry name" value="MurCDEF_CellWall_CoF430Synth"/>
</dbReference>
<dbReference type="AlphaFoldDB" id="A0A2M8KW05"/>
<evidence type="ECO:0000259" key="5">
    <source>
        <dbReference type="Pfam" id="PF08245"/>
    </source>
</evidence>
<organism evidence="6 7">
    <name type="scientific">Candidatus Ryanbacteria bacterium CG10_big_fil_rev_8_21_14_0_10_43_42</name>
    <dbReference type="NCBI Taxonomy" id="1974864"/>
    <lineage>
        <taxon>Bacteria</taxon>
        <taxon>Candidatus Ryaniibacteriota</taxon>
    </lineage>
</organism>
<dbReference type="PANTHER" id="PTHR43024:SF1">
    <property type="entry name" value="UDP-N-ACETYLMURAMOYL-TRIPEPTIDE--D-ALANYL-D-ALANINE LIGASE"/>
    <property type="match status" value="1"/>
</dbReference>
<comment type="caution">
    <text evidence="6">The sequence shown here is derived from an EMBL/GenBank/DDBJ whole genome shotgun (WGS) entry which is preliminary data.</text>
</comment>
<evidence type="ECO:0000313" key="6">
    <source>
        <dbReference type="EMBL" id="PJE64115.1"/>
    </source>
</evidence>
<dbReference type="Pfam" id="PF08245">
    <property type="entry name" value="Mur_ligase_M"/>
    <property type="match status" value="1"/>
</dbReference>
<dbReference type="Gene3D" id="3.40.1190.10">
    <property type="entry name" value="Mur-like, catalytic domain"/>
    <property type="match status" value="1"/>
</dbReference>
<dbReference type="InterPro" id="IPR013221">
    <property type="entry name" value="Mur_ligase_cen"/>
</dbReference>
<dbReference type="SUPFAM" id="SSF53623">
    <property type="entry name" value="MurD-like peptide ligases, catalytic domain"/>
    <property type="match status" value="1"/>
</dbReference>
<evidence type="ECO:0000256" key="2">
    <source>
        <dbReference type="ARBA" id="ARBA00022741"/>
    </source>
</evidence>
<dbReference type="InterPro" id="IPR036565">
    <property type="entry name" value="Mur-like_cat_sf"/>
</dbReference>
<keyword evidence="2" id="KW-0547">Nucleotide-binding</keyword>
<reference evidence="7" key="1">
    <citation type="submission" date="2017-09" db="EMBL/GenBank/DDBJ databases">
        <title>Depth-based differentiation of microbial function through sediment-hosted aquifers and enrichment of novel symbionts in the deep terrestrial subsurface.</title>
        <authorList>
            <person name="Probst A.J."/>
            <person name="Ladd B."/>
            <person name="Jarett J.K."/>
            <person name="Geller-Mcgrath D.E."/>
            <person name="Sieber C.M.K."/>
            <person name="Emerson J.B."/>
            <person name="Anantharaman K."/>
            <person name="Thomas B.C."/>
            <person name="Malmstrom R."/>
            <person name="Stieglmeier M."/>
            <person name="Klingl A."/>
            <person name="Woyke T."/>
            <person name="Ryan C.M."/>
            <person name="Banfield J.F."/>
        </authorList>
    </citation>
    <scope>NUCLEOTIDE SEQUENCE [LARGE SCALE GENOMIC DNA]</scope>
</reference>
<keyword evidence="3" id="KW-0067">ATP-binding</keyword>
<accession>A0A2M8KW05</accession>
<dbReference type="Gene3D" id="3.90.190.20">
    <property type="entry name" value="Mur ligase, C-terminal domain"/>
    <property type="match status" value="1"/>
</dbReference>
<dbReference type="SUPFAM" id="SSF53244">
    <property type="entry name" value="MurD-like peptide ligases, peptide-binding domain"/>
    <property type="match status" value="1"/>
</dbReference>
<evidence type="ECO:0000256" key="1">
    <source>
        <dbReference type="ARBA" id="ARBA00022598"/>
    </source>
</evidence>
<name>A0A2M8KW05_9BACT</name>
<keyword evidence="1" id="KW-0436">Ligase</keyword>
<sequence>MNIAKKILQYIFRVQAKMVLKRFHPKIIAITGSVGKTSTKEAIYAVLKEKYTVRKSPKSYNSMEWGVSLTILGLVSEWNNPAGWISNIGKGIMTLMASDYPEMVIVEMGVDHPGDMDVMVSLAKPDIAVVTAIGDIPVHVEFFAGPKELALEKGRIVRAVSSDGYVILNSDDDVVHDMRAEAHGTVRTFGVGRGADVHVSGYKLTTTGKEHHVIPKGIACKADYRGTSVPIHLEGVFGKQQMYVIGAAVAVGLSLNMNMVDIARALEKNYMPSPGRLRLLPGIKESWILDDTYNASPMAMHAALDTLKDMPGVRRIAVLADMLEIGKFTIKAHESMGMLAAPIANVLITVGPRAKFIAQEARARGMKKTDVVECVSAEEAGSYLQSIMEPGDVILVKGSQSMRMEKVVEEIMAHPEDAGDLLVRQDSYWKTKT</sequence>
<proteinExistence type="predicted"/>
<dbReference type="GO" id="GO:0005524">
    <property type="term" value="F:ATP binding"/>
    <property type="evidence" value="ECO:0007669"/>
    <property type="project" value="UniProtKB-KW"/>
</dbReference>
<feature type="domain" description="Mur ligase central" evidence="5">
    <location>
        <begin position="30"/>
        <end position="221"/>
    </location>
</feature>
<dbReference type="GO" id="GO:0016881">
    <property type="term" value="F:acid-amino acid ligase activity"/>
    <property type="evidence" value="ECO:0007669"/>
    <property type="project" value="InterPro"/>
</dbReference>
<protein>
    <recommendedName>
        <fullName evidence="8">UDP-N-acetylmuramoyl-tripeptide--D-alanyl-D-alanine ligase</fullName>
    </recommendedName>
</protein>